<dbReference type="Pfam" id="PF07378">
    <property type="entry name" value="FlbT"/>
    <property type="match status" value="1"/>
</dbReference>
<protein>
    <submittedName>
        <fullName evidence="4">Flagellar FlbT</fullName>
    </submittedName>
</protein>
<keyword evidence="4" id="KW-0966">Cell projection</keyword>
<evidence type="ECO:0000256" key="1">
    <source>
        <dbReference type="ARBA" id="ARBA00022491"/>
    </source>
</evidence>
<dbReference type="GO" id="GO:1902209">
    <property type="term" value="P:negative regulation of bacterial-type flagellum assembly"/>
    <property type="evidence" value="ECO:0007669"/>
    <property type="project" value="InterPro"/>
</dbReference>
<dbReference type="EMBL" id="BNCJ01000001">
    <property type="protein sequence ID" value="GHF36312.1"/>
    <property type="molecule type" value="Genomic_DNA"/>
</dbReference>
<accession>A0A8J3M429</accession>
<name>A0A8J3M429_9RHOB</name>
<evidence type="ECO:0000313" key="5">
    <source>
        <dbReference type="Proteomes" id="UP000626220"/>
    </source>
</evidence>
<keyword evidence="1" id="KW-0678">Repressor</keyword>
<evidence type="ECO:0000256" key="3">
    <source>
        <dbReference type="ARBA" id="ARBA00022884"/>
    </source>
</evidence>
<dbReference type="AlphaFoldDB" id="A0A8J3M429"/>
<keyword evidence="5" id="KW-1185">Reference proteome</keyword>
<gene>
    <name evidence="4" type="ORF">GCM10017056_05170</name>
</gene>
<keyword evidence="2" id="KW-1005">Bacterial flagellum biogenesis</keyword>
<dbReference type="Proteomes" id="UP000626220">
    <property type="component" value="Unassembled WGS sequence"/>
</dbReference>
<evidence type="ECO:0000313" key="4">
    <source>
        <dbReference type="EMBL" id="GHF36312.1"/>
    </source>
</evidence>
<comment type="caution">
    <text evidence="4">The sequence shown here is derived from an EMBL/GenBank/DDBJ whole genome shotgun (WGS) entry which is preliminary data.</text>
</comment>
<dbReference type="GO" id="GO:0006402">
    <property type="term" value="P:mRNA catabolic process"/>
    <property type="evidence" value="ECO:0007669"/>
    <property type="project" value="InterPro"/>
</dbReference>
<keyword evidence="3" id="KW-0694">RNA-binding</keyword>
<sequence length="151" mass="16746">MVLKLTLKPYERFIVNGCAMRNSGRRHSIVIEAQADVVRGKDLLDSSQAVTVVNKVYFLIQTALTRADLREKLVPMIQQNLAEIATVFGPPTVGHIFEAANYVSKSDFYKALRHLKPVLEYENELLNHISASQAEAEALAGDTPHDEKVAG</sequence>
<keyword evidence="4" id="KW-0282">Flagellum</keyword>
<proteinExistence type="predicted"/>
<dbReference type="InterPro" id="IPR009967">
    <property type="entry name" value="Flagellum_FlbT"/>
</dbReference>
<evidence type="ECO:0000256" key="2">
    <source>
        <dbReference type="ARBA" id="ARBA00022795"/>
    </source>
</evidence>
<keyword evidence="4" id="KW-0969">Cilium</keyword>
<reference evidence="4" key="2">
    <citation type="submission" date="2020-09" db="EMBL/GenBank/DDBJ databases">
        <authorList>
            <person name="Sun Q."/>
            <person name="Kim S."/>
        </authorList>
    </citation>
    <scope>NUCLEOTIDE SEQUENCE</scope>
    <source>
        <strain evidence="4">KCTC 42650</strain>
    </source>
</reference>
<reference evidence="4" key="1">
    <citation type="journal article" date="2014" name="Int. J. Syst. Evol. Microbiol.">
        <title>Complete genome sequence of Corynebacterium casei LMG S-19264T (=DSM 44701T), isolated from a smear-ripened cheese.</title>
        <authorList>
            <consortium name="US DOE Joint Genome Institute (JGI-PGF)"/>
            <person name="Walter F."/>
            <person name="Albersmeier A."/>
            <person name="Kalinowski J."/>
            <person name="Ruckert C."/>
        </authorList>
    </citation>
    <scope>NUCLEOTIDE SEQUENCE</scope>
    <source>
        <strain evidence="4">KCTC 42650</strain>
    </source>
</reference>
<organism evidence="4 5">
    <name type="scientific">Seohaeicola zhoushanensis</name>
    <dbReference type="NCBI Taxonomy" id="1569283"/>
    <lineage>
        <taxon>Bacteria</taxon>
        <taxon>Pseudomonadati</taxon>
        <taxon>Pseudomonadota</taxon>
        <taxon>Alphaproteobacteria</taxon>
        <taxon>Rhodobacterales</taxon>
        <taxon>Roseobacteraceae</taxon>
        <taxon>Seohaeicola</taxon>
    </lineage>
</organism>
<dbReference type="GO" id="GO:0044781">
    <property type="term" value="P:bacterial-type flagellum organization"/>
    <property type="evidence" value="ECO:0007669"/>
    <property type="project" value="UniProtKB-KW"/>
</dbReference>
<dbReference type="RefSeq" id="WP_189678469.1">
    <property type="nucleotide sequence ID" value="NZ_BNCJ01000001.1"/>
</dbReference>
<dbReference type="GO" id="GO:0048027">
    <property type="term" value="F:mRNA 5'-UTR binding"/>
    <property type="evidence" value="ECO:0007669"/>
    <property type="project" value="InterPro"/>
</dbReference>